<proteinExistence type="predicted"/>
<evidence type="ECO:0000313" key="2">
    <source>
        <dbReference type="EMBL" id="MFC4534606.1"/>
    </source>
</evidence>
<accession>A0ABV9CNA2</accession>
<dbReference type="Proteomes" id="UP001596004">
    <property type="component" value="Unassembled WGS sequence"/>
</dbReference>
<organism evidence="2 3">
    <name type="scientific">Sphaerisporangium dianthi</name>
    <dbReference type="NCBI Taxonomy" id="1436120"/>
    <lineage>
        <taxon>Bacteria</taxon>
        <taxon>Bacillati</taxon>
        <taxon>Actinomycetota</taxon>
        <taxon>Actinomycetes</taxon>
        <taxon>Streptosporangiales</taxon>
        <taxon>Streptosporangiaceae</taxon>
        <taxon>Sphaerisporangium</taxon>
    </lineage>
</organism>
<name>A0ABV9CNA2_9ACTN</name>
<dbReference type="EMBL" id="JBHSFP010000024">
    <property type="protein sequence ID" value="MFC4534606.1"/>
    <property type="molecule type" value="Genomic_DNA"/>
</dbReference>
<sequence length="80" mass="9166">MVAREQYERLARHLQEDGRGQIDMTFIQIAQIVGDDLPPSALKHPAWWASDPKHTQAVWLDVGYVARPNLRTRLVSFVQA</sequence>
<reference evidence="3" key="1">
    <citation type="journal article" date="2019" name="Int. J. Syst. Evol. Microbiol.">
        <title>The Global Catalogue of Microorganisms (GCM) 10K type strain sequencing project: providing services to taxonomists for standard genome sequencing and annotation.</title>
        <authorList>
            <consortium name="The Broad Institute Genomics Platform"/>
            <consortium name="The Broad Institute Genome Sequencing Center for Infectious Disease"/>
            <person name="Wu L."/>
            <person name="Ma J."/>
        </authorList>
    </citation>
    <scope>NUCLEOTIDE SEQUENCE [LARGE SCALE GENOMIC DNA]</scope>
    <source>
        <strain evidence="3">CGMCC 4.7132</strain>
    </source>
</reference>
<dbReference type="Pfam" id="PF24698">
    <property type="entry name" value="DUF7662"/>
    <property type="match status" value="1"/>
</dbReference>
<feature type="domain" description="DUF7662" evidence="1">
    <location>
        <begin position="7"/>
        <end position="66"/>
    </location>
</feature>
<gene>
    <name evidence="2" type="ORF">ACFO60_27945</name>
</gene>
<evidence type="ECO:0000313" key="3">
    <source>
        <dbReference type="Proteomes" id="UP001596004"/>
    </source>
</evidence>
<dbReference type="InterPro" id="IPR056079">
    <property type="entry name" value="DUF7662"/>
</dbReference>
<comment type="caution">
    <text evidence="2">The sequence shown here is derived from an EMBL/GenBank/DDBJ whole genome shotgun (WGS) entry which is preliminary data.</text>
</comment>
<evidence type="ECO:0000259" key="1">
    <source>
        <dbReference type="Pfam" id="PF24698"/>
    </source>
</evidence>
<keyword evidence="3" id="KW-1185">Reference proteome</keyword>
<protein>
    <recommendedName>
        <fullName evidence="1">DUF7662 domain-containing protein</fullName>
    </recommendedName>
</protein>
<dbReference type="RefSeq" id="WP_380845579.1">
    <property type="nucleotide sequence ID" value="NZ_JBHSFP010000024.1"/>
</dbReference>